<dbReference type="PROSITE" id="PS51263">
    <property type="entry name" value="ADF_H"/>
    <property type="match status" value="1"/>
</dbReference>
<dbReference type="Gene3D" id="3.40.20.10">
    <property type="entry name" value="Severin"/>
    <property type="match status" value="1"/>
</dbReference>
<keyword evidence="2" id="KW-0009">Actin-binding</keyword>
<dbReference type="GO" id="GO:0015629">
    <property type="term" value="C:actin cytoskeleton"/>
    <property type="evidence" value="ECO:0007669"/>
    <property type="project" value="InterPro"/>
</dbReference>
<evidence type="ECO:0000256" key="2">
    <source>
        <dbReference type="ARBA" id="ARBA00023203"/>
    </source>
</evidence>
<feature type="domain" description="ADF-H" evidence="3">
    <location>
        <begin position="22"/>
        <end position="164"/>
    </location>
</feature>
<dbReference type="AlphaFoldDB" id="A0A024GN12"/>
<keyword evidence="5" id="KW-1185">Reference proteome</keyword>
<dbReference type="GO" id="GO:0003779">
    <property type="term" value="F:actin binding"/>
    <property type="evidence" value="ECO:0007669"/>
    <property type="project" value="UniProtKB-KW"/>
</dbReference>
<dbReference type="InterPro" id="IPR002108">
    <property type="entry name" value="ADF-H"/>
</dbReference>
<dbReference type="OrthoDB" id="10249245at2759"/>
<comment type="similarity">
    <text evidence="1">Belongs to the actin-binding proteins ADF family.</text>
</comment>
<protein>
    <recommendedName>
        <fullName evidence="3">ADF-H domain-containing protein</fullName>
    </recommendedName>
</protein>
<dbReference type="InterPro" id="IPR017904">
    <property type="entry name" value="ADF/Cofilin"/>
</dbReference>
<comment type="caution">
    <text evidence="4">The sequence shown here is derived from an EMBL/GenBank/DDBJ whole genome shotgun (WGS) entry which is preliminary data.</text>
</comment>
<dbReference type="GO" id="GO:0030042">
    <property type="term" value="P:actin filament depolymerization"/>
    <property type="evidence" value="ECO:0007669"/>
    <property type="project" value="InterPro"/>
</dbReference>
<sequence length="164" mass="18566">MEPHMKTGGVAKSIRHHEDIAAATITPEENIYEEYKNLKLRRRYRFIIMKIIEAKVVIDSSAPPTSSFESFLAALPDAECRYAVYDHEFTTTDGRKSSRLYFVTWIPQSSAPGYKMAYTHAKHTLRTQLEGIYDLNAVTKQEIIEVLGAATPKDSDSGSDFEDD</sequence>
<accession>A0A024GN12</accession>
<dbReference type="Pfam" id="PF00241">
    <property type="entry name" value="Cofilin_ADF"/>
    <property type="match status" value="1"/>
</dbReference>
<name>A0A024GN12_9STRA</name>
<evidence type="ECO:0000259" key="3">
    <source>
        <dbReference type="PROSITE" id="PS51263"/>
    </source>
</evidence>
<proteinExistence type="inferred from homology"/>
<evidence type="ECO:0000313" key="5">
    <source>
        <dbReference type="Proteomes" id="UP000053237"/>
    </source>
</evidence>
<dbReference type="SMART" id="SM00102">
    <property type="entry name" value="ADF"/>
    <property type="match status" value="1"/>
</dbReference>
<dbReference type="Proteomes" id="UP000053237">
    <property type="component" value="Unassembled WGS sequence"/>
</dbReference>
<gene>
    <name evidence="4" type="ORF">BN9_092350</name>
</gene>
<reference evidence="4 5" key="1">
    <citation type="submission" date="2012-05" db="EMBL/GenBank/DDBJ databases">
        <title>Recombination and specialization in a pathogen metapopulation.</title>
        <authorList>
            <person name="Gardiner A."/>
            <person name="Kemen E."/>
            <person name="Schultz-Larsen T."/>
            <person name="MacLean D."/>
            <person name="Van Oosterhout C."/>
            <person name="Jones J.D.G."/>
        </authorList>
    </citation>
    <scope>NUCLEOTIDE SEQUENCE [LARGE SCALE GENOMIC DNA]</scope>
    <source>
        <strain evidence="4 5">Ac Nc2</strain>
    </source>
</reference>
<dbReference type="STRING" id="65357.A0A024GN12"/>
<dbReference type="InterPro" id="IPR029006">
    <property type="entry name" value="ADF-H/Gelsolin-like_dom_sf"/>
</dbReference>
<dbReference type="SUPFAM" id="SSF55753">
    <property type="entry name" value="Actin depolymerizing proteins"/>
    <property type="match status" value="1"/>
</dbReference>
<evidence type="ECO:0000256" key="1">
    <source>
        <dbReference type="ARBA" id="ARBA00006844"/>
    </source>
</evidence>
<dbReference type="PANTHER" id="PTHR11913">
    <property type="entry name" value="COFILIN-RELATED"/>
    <property type="match status" value="1"/>
</dbReference>
<dbReference type="InParanoid" id="A0A024GN12"/>
<organism evidence="4 5">
    <name type="scientific">Albugo candida</name>
    <dbReference type="NCBI Taxonomy" id="65357"/>
    <lineage>
        <taxon>Eukaryota</taxon>
        <taxon>Sar</taxon>
        <taxon>Stramenopiles</taxon>
        <taxon>Oomycota</taxon>
        <taxon>Peronosporomycetes</taxon>
        <taxon>Albuginales</taxon>
        <taxon>Albuginaceae</taxon>
        <taxon>Albugo</taxon>
    </lineage>
</organism>
<evidence type="ECO:0000313" key="4">
    <source>
        <dbReference type="EMBL" id="CCI48173.1"/>
    </source>
</evidence>
<dbReference type="EMBL" id="CAIX01000208">
    <property type="protein sequence ID" value="CCI48173.1"/>
    <property type="molecule type" value="Genomic_DNA"/>
</dbReference>